<accession>A0A0C9VSB4</accession>
<evidence type="ECO:0000313" key="2">
    <source>
        <dbReference type="Proteomes" id="UP000054279"/>
    </source>
</evidence>
<dbReference type="SUPFAM" id="SSF51556">
    <property type="entry name" value="Metallo-dependent hydrolases"/>
    <property type="match status" value="1"/>
</dbReference>
<proteinExistence type="predicted"/>
<organism evidence="1 2">
    <name type="scientific">Sphaerobolus stellatus (strain SS14)</name>
    <dbReference type="NCBI Taxonomy" id="990650"/>
    <lineage>
        <taxon>Eukaryota</taxon>
        <taxon>Fungi</taxon>
        <taxon>Dikarya</taxon>
        <taxon>Basidiomycota</taxon>
        <taxon>Agaricomycotina</taxon>
        <taxon>Agaricomycetes</taxon>
        <taxon>Phallomycetidae</taxon>
        <taxon>Geastrales</taxon>
        <taxon>Sphaerobolaceae</taxon>
        <taxon>Sphaerobolus</taxon>
    </lineage>
</organism>
<gene>
    <name evidence="1" type="ORF">M422DRAFT_255841</name>
</gene>
<dbReference type="OrthoDB" id="7202371at2759"/>
<name>A0A0C9VSB4_SPHS4</name>
<sequence>MTTVSALDAYWASRTSLIAEERSLRRDTAYLANLTEAEKKAEGIIRDIRAVEAKTVWGFGVENVHKEIPVLFPGMEFLTAKELIDETRLFKILQKMPKGALLHAHLDGMVDPAILLRIALKHPAMHVRLPAPLSLTTSNESESRPLPEFKALPVSQFGITADIASPEYVGGTWVPLKDARDRCSLGAEAFDEWVIGSLRINPTEA</sequence>
<dbReference type="EMBL" id="KN837138">
    <property type="protein sequence ID" value="KIJ41330.1"/>
    <property type="molecule type" value="Genomic_DNA"/>
</dbReference>
<dbReference type="Proteomes" id="UP000054279">
    <property type="component" value="Unassembled WGS sequence"/>
</dbReference>
<keyword evidence="2" id="KW-1185">Reference proteome</keyword>
<evidence type="ECO:0000313" key="1">
    <source>
        <dbReference type="EMBL" id="KIJ41330.1"/>
    </source>
</evidence>
<feature type="non-terminal residue" evidence="1">
    <location>
        <position position="205"/>
    </location>
</feature>
<protein>
    <recommendedName>
        <fullName evidence="3">Adenosine deaminase</fullName>
    </recommendedName>
</protein>
<dbReference type="InterPro" id="IPR032466">
    <property type="entry name" value="Metal_Hydrolase"/>
</dbReference>
<evidence type="ECO:0008006" key="3">
    <source>
        <dbReference type="Google" id="ProtNLM"/>
    </source>
</evidence>
<dbReference type="Gene3D" id="3.20.20.140">
    <property type="entry name" value="Metal-dependent hydrolases"/>
    <property type="match status" value="1"/>
</dbReference>
<dbReference type="HOGENOM" id="CLU_1225506_0_0_1"/>
<reference evidence="1 2" key="1">
    <citation type="submission" date="2014-06" db="EMBL/GenBank/DDBJ databases">
        <title>Evolutionary Origins and Diversification of the Mycorrhizal Mutualists.</title>
        <authorList>
            <consortium name="DOE Joint Genome Institute"/>
            <consortium name="Mycorrhizal Genomics Consortium"/>
            <person name="Kohler A."/>
            <person name="Kuo A."/>
            <person name="Nagy L.G."/>
            <person name="Floudas D."/>
            <person name="Copeland A."/>
            <person name="Barry K.W."/>
            <person name="Cichocki N."/>
            <person name="Veneault-Fourrey C."/>
            <person name="LaButti K."/>
            <person name="Lindquist E.A."/>
            <person name="Lipzen A."/>
            <person name="Lundell T."/>
            <person name="Morin E."/>
            <person name="Murat C."/>
            <person name="Riley R."/>
            <person name="Ohm R."/>
            <person name="Sun H."/>
            <person name="Tunlid A."/>
            <person name="Henrissat B."/>
            <person name="Grigoriev I.V."/>
            <person name="Hibbett D.S."/>
            <person name="Martin F."/>
        </authorList>
    </citation>
    <scope>NUCLEOTIDE SEQUENCE [LARGE SCALE GENOMIC DNA]</scope>
    <source>
        <strain evidence="1 2">SS14</strain>
    </source>
</reference>
<dbReference type="AlphaFoldDB" id="A0A0C9VSB4"/>